<keyword evidence="11" id="KW-1185">Reference proteome</keyword>
<dbReference type="SUPFAM" id="SSF82693">
    <property type="entry name" value="Multidrug efflux transporter AcrB pore domain, PN1, PN2, PC1 and PC2 subdomains"/>
    <property type="match status" value="3"/>
</dbReference>
<accession>A0A246JFW4</accession>
<dbReference type="PANTHER" id="PTHR32063:SF68">
    <property type="entry name" value="PROBALE CATION EFFLUX SYSTEM PROTEIN"/>
    <property type="match status" value="1"/>
</dbReference>
<dbReference type="EMBL" id="NIOF01000003">
    <property type="protein sequence ID" value="OWQ91411.1"/>
    <property type="molecule type" value="Genomic_DNA"/>
</dbReference>
<proteinExistence type="inferred from homology"/>
<gene>
    <name evidence="10" type="ORF">CDN99_09645</name>
</gene>
<dbReference type="PRINTS" id="PR00702">
    <property type="entry name" value="ACRIFLAVINRP"/>
</dbReference>
<feature type="transmembrane region" description="Helical" evidence="9">
    <location>
        <begin position="919"/>
        <end position="939"/>
    </location>
</feature>
<dbReference type="AlphaFoldDB" id="A0A246JFW4"/>
<dbReference type="InterPro" id="IPR004763">
    <property type="entry name" value="CusA-like"/>
</dbReference>
<feature type="transmembrane region" description="Helical" evidence="9">
    <location>
        <begin position="387"/>
        <end position="412"/>
    </location>
</feature>
<dbReference type="RefSeq" id="WP_088384638.1">
    <property type="nucleotide sequence ID" value="NZ_NIOF01000003.1"/>
</dbReference>
<dbReference type="Gene3D" id="1.20.1640.10">
    <property type="entry name" value="Multidrug efflux transporter AcrB transmembrane domain"/>
    <property type="match status" value="2"/>
</dbReference>
<evidence type="ECO:0000313" key="11">
    <source>
        <dbReference type="Proteomes" id="UP000197468"/>
    </source>
</evidence>
<sequence>MLTRLIQFALSQRLFVLLAGVLLAGAGWFAFKNLPIDAFPDVSSTQVKVIMKAPGMTPEEIETRIAVPIEVEMLGIPKQRILRSVSKYGIVDVTVDFQDGTDIFWARQQVSERLANISGDLPSGISGGMAPITTPLGEMYMFTVEAPDMTLEERRNVLDWVIRPALRAVPGVADVNALGGKVHSFEVVPDPVKLAAVGLSTADVAKAIEVNNRNDGAGRLGEGDEVLLVRTEGSIKTQDDLRAIVVKSDKGLAVRLGDVAIVRNGSVTRYGVVTQNGKAEAVQGLVLGLAGANAQKVVEGVTAKLDELKPTLPKGVKVKVFYNRADLVSKAVGTVSKALLEATLLVLVLLGAFLGNVRAAVVVALVLPLSALSTFLLMRYAGMSANLMSLGGLAIALGMLVDAAVVVVENVVQHMGHDKGSSKLPKLHVIFRAVREVAAPVSAGILIIVVVFLPLLTLQGLEGKFFVPVAMTIVFALASSLVLSLTIIPVLSSFLLKKVAHEDPWLPRKLLKAYEPVLDFALRRSKVVYAVAGALLVIAAGVYMMVGKTFMPAMDEGDIIVGIEKLPSVSLEQTAALDLKIQQALMKDIPDVTGVVARAGSDEIGLDPMGLNQTDTFLILKPRADWQVKNKGELIEKIRKVLDQLPGISYSFTQPIDMRVSEMIIGVRGDLAIKVFGPDLDKLNEFAAQIETVMKQVPGNQDVYTVQNDGVQYLRVVVDRLAAGRYGLSVEDVQDALRVQIEGQRAGTVIDGTRRIPIVLRGPDSVKVSPAEFAALTLTGAGGQAVPLQEVARLERESGPVKIDREMGSRYSVVIANVAGRDLVGFVEEAKVKVAEAVKLPTGYRVTWGGQFENQQRAAERLTLVVPLALGVIFIILFTTFGSVRQALLVLSNVPFAMVGGIVALWATGEYLSVPASVGFIALLGIAVLNGVVLVTYFNQLRAAGMSLLDCVTQGAKRRLRPVCMTALITAFGLIPLLFATGPGSEIQRPLAIVVVGGLITATALTLIVLPILYLRFAEPAKKADAPDDASGPSAAVTVEEPAHG</sequence>
<comment type="caution">
    <text evidence="10">The sequence shown here is derived from an EMBL/GenBank/DDBJ whole genome shotgun (WGS) entry which is preliminary data.</text>
</comment>
<evidence type="ECO:0000256" key="4">
    <source>
        <dbReference type="ARBA" id="ARBA00022475"/>
    </source>
</evidence>
<evidence type="ECO:0000256" key="7">
    <source>
        <dbReference type="ARBA" id="ARBA00023136"/>
    </source>
</evidence>
<dbReference type="OrthoDB" id="9798415at2"/>
<evidence type="ECO:0000256" key="9">
    <source>
        <dbReference type="SAM" id="Phobius"/>
    </source>
</evidence>
<evidence type="ECO:0000256" key="1">
    <source>
        <dbReference type="ARBA" id="ARBA00004651"/>
    </source>
</evidence>
<keyword evidence="3" id="KW-0813">Transport</keyword>
<feature type="transmembrane region" description="Helical" evidence="9">
    <location>
        <begin position="862"/>
        <end position="881"/>
    </location>
</feature>
<feature type="transmembrane region" description="Helical" evidence="9">
    <location>
        <begin position="361"/>
        <end position="381"/>
    </location>
</feature>
<evidence type="ECO:0000256" key="6">
    <source>
        <dbReference type="ARBA" id="ARBA00022989"/>
    </source>
</evidence>
<feature type="transmembrane region" description="Helical" evidence="9">
    <location>
        <begin position="12"/>
        <end position="31"/>
    </location>
</feature>
<dbReference type="Gene3D" id="3.30.2090.10">
    <property type="entry name" value="Multidrug efflux transporter AcrB TolC docking domain, DN and DC subdomains"/>
    <property type="match status" value="2"/>
</dbReference>
<evidence type="ECO:0000256" key="5">
    <source>
        <dbReference type="ARBA" id="ARBA00022692"/>
    </source>
</evidence>
<evidence type="ECO:0000256" key="3">
    <source>
        <dbReference type="ARBA" id="ARBA00022448"/>
    </source>
</evidence>
<dbReference type="SUPFAM" id="SSF82714">
    <property type="entry name" value="Multidrug efflux transporter AcrB TolC docking domain, DN and DC subdomains"/>
    <property type="match status" value="2"/>
</dbReference>
<feature type="transmembrane region" description="Helical" evidence="9">
    <location>
        <begin position="433"/>
        <end position="453"/>
    </location>
</feature>
<feature type="transmembrane region" description="Helical" evidence="9">
    <location>
        <begin position="991"/>
        <end position="1015"/>
    </location>
</feature>
<dbReference type="Gene3D" id="3.30.70.1430">
    <property type="entry name" value="Multidrug efflux transporter AcrB pore domain"/>
    <property type="match status" value="2"/>
</dbReference>
<comment type="subcellular location">
    <subcellularLocation>
        <location evidence="1">Cell membrane</location>
        <topology evidence="1">Multi-pass membrane protein</topology>
    </subcellularLocation>
</comment>
<protein>
    <submittedName>
        <fullName evidence="10">CusA/CzcA family heavy metal efflux RND transporter</fullName>
    </submittedName>
</protein>
<name>A0A246JFW4_9BURK</name>
<evidence type="ECO:0000256" key="8">
    <source>
        <dbReference type="SAM" id="MobiDB-lite"/>
    </source>
</evidence>
<dbReference type="InterPro" id="IPR001036">
    <property type="entry name" value="Acrflvin-R"/>
</dbReference>
<dbReference type="PANTHER" id="PTHR32063">
    <property type="match status" value="1"/>
</dbReference>
<feature type="transmembrane region" description="Helical" evidence="9">
    <location>
        <begin position="465"/>
        <end position="488"/>
    </location>
</feature>
<evidence type="ECO:0000256" key="2">
    <source>
        <dbReference type="ARBA" id="ARBA00010942"/>
    </source>
</evidence>
<feature type="transmembrane region" description="Helical" evidence="9">
    <location>
        <begin position="527"/>
        <end position="546"/>
    </location>
</feature>
<dbReference type="NCBIfam" id="TIGR00914">
    <property type="entry name" value="2A0601"/>
    <property type="match status" value="1"/>
</dbReference>
<dbReference type="Gene3D" id="3.30.70.1440">
    <property type="entry name" value="Multidrug efflux transporter AcrB pore domain"/>
    <property type="match status" value="1"/>
</dbReference>
<keyword evidence="4" id="KW-1003">Cell membrane</keyword>
<dbReference type="Proteomes" id="UP000197468">
    <property type="component" value="Unassembled WGS sequence"/>
</dbReference>
<evidence type="ECO:0000313" key="10">
    <source>
        <dbReference type="EMBL" id="OWQ91411.1"/>
    </source>
</evidence>
<dbReference type="GO" id="GO:0042910">
    <property type="term" value="F:xenobiotic transmembrane transporter activity"/>
    <property type="evidence" value="ECO:0007669"/>
    <property type="project" value="TreeGrafter"/>
</dbReference>
<organism evidence="10 11">
    <name type="scientific">Roseateles aquatilis</name>
    <dbReference type="NCBI Taxonomy" id="431061"/>
    <lineage>
        <taxon>Bacteria</taxon>
        <taxon>Pseudomonadati</taxon>
        <taxon>Pseudomonadota</taxon>
        <taxon>Betaproteobacteria</taxon>
        <taxon>Burkholderiales</taxon>
        <taxon>Sphaerotilaceae</taxon>
        <taxon>Roseateles</taxon>
    </lineage>
</organism>
<feature type="transmembrane region" description="Helical" evidence="9">
    <location>
        <begin position="888"/>
        <end position="907"/>
    </location>
</feature>
<feature type="transmembrane region" description="Helical" evidence="9">
    <location>
        <begin position="960"/>
        <end position="979"/>
    </location>
</feature>
<reference evidence="10 11" key="1">
    <citation type="journal article" date="2008" name="Int. J. Syst. Evol. Microbiol.">
        <title>Description of Roseateles aquatilis sp. nov. and Roseateles terrae sp. nov., in the class Betaproteobacteria, and emended description of the genus Roseateles.</title>
        <authorList>
            <person name="Gomila M."/>
            <person name="Bowien B."/>
            <person name="Falsen E."/>
            <person name="Moore E.R."/>
            <person name="Lalucat J."/>
        </authorList>
    </citation>
    <scope>NUCLEOTIDE SEQUENCE [LARGE SCALE GENOMIC DNA]</scope>
    <source>
        <strain evidence="10 11">CCUG 48205</strain>
    </source>
</reference>
<dbReference type="Gene3D" id="3.30.70.1320">
    <property type="entry name" value="Multidrug efflux transporter AcrB pore domain like"/>
    <property type="match status" value="1"/>
</dbReference>
<feature type="region of interest" description="Disordered" evidence="8">
    <location>
        <begin position="1024"/>
        <end position="1045"/>
    </location>
</feature>
<keyword evidence="5 9" id="KW-0812">Transmembrane</keyword>
<dbReference type="InterPro" id="IPR027463">
    <property type="entry name" value="AcrB_DN_DC_subdom"/>
</dbReference>
<keyword evidence="6 9" id="KW-1133">Transmembrane helix</keyword>
<comment type="similarity">
    <text evidence="2">Belongs to the resistance-nodulation-cell division (RND) (TC 2.A.6) family.</text>
</comment>
<feature type="transmembrane region" description="Helical" evidence="9">
    <location>
        <begin position="338"/>
        <end position="354"/>
    </location>
</feature>
<dbReference type="GO" id="GO:0008324">
    <property type="term" value="F:monoatomic cation transmembrane transporter activity"/>
    <property type="evidence" value="ECO:0007669"/>
    <property type="project" value="InterPro"/>
</dbReference>
<dbReference type="Pfam" id="PF00873">
    <property type="entry name" value="ACR_tran"/>
    <property type="match status" value="1"/>
</dbReference>
<dbReference type="SUPFAM" id="SSF82866">
    <property type="entry name" value="Multidrug efflux transporter AcrB transmembrane domain"/>
    <property type="match status" value="2"/>
</dbReference>
<keyword evidence="7 9" id="KW-0472">Membrane</keyword>
<dbReference type="GO" id="GO:0005886">
    <property type="term" value="C:plasma membrane"/>
    <property type="evidence" value="ECO:0007669"/>
    <property type="project" value="UniProtKB-SubCell"/>
</dbReference>